<name>A0AAV7QDL0_PLEWA</name>
<dbReference type="AlphaFoldDB" id="A0AAV7QDL0"/>
<protein>
    <submittedName>
        <fullName evidence="1">Uncharacterized protein</fullName>
    </submittedName>
</protein>
<reference evidence="1" key="1">
    <citation type="journal article" date="2022" name="bioRxiv">
        <title>Sequencing and chromosome-scale assembly of the giantPleurodeles waltlgenome.</title>
        <authorList>
            <person name="Brown T."/>
            <person name="Elewa A."/>
            <person name="Iarovenko S."/>
            <person name="Subramanian E."/>
            <person name="Araus A.J."/>
            <person name="Petzold A."/>
            <person name="Susuki M."/>
            <person name="Suzuki K.-i.T."/>
            <person name="Hayashi T."/>
            <person name="Toyoda A."/>
            <person name="Oliveira C."/>
            <person name="Osipova E."/>
            <person name="Leigh N.D."/>
            <person name="Simon A."/>
            <person name="Yun M.H."/>
        </authorList>
    </citation>
    <scope>NUCLEOTIDE SEQUENCE</scope>
    <source>
        <strain evidence="1">20211129_DDA</strain>
        <tissue evidence="1">Liver</tissue>
    </source>
</reference>
<gene>
    <name evidence="1" type="ORF">NDU88_002667</name>
</gene>
<dbReference type="Proteomes" id="UP001066276">
    <property type="component" value="Chromosome 6"/>
</dbReference>
<comment type="caution">
    <text evidence="1">The sequence shown here is derived from an EMBL/GenBank/DDBJ whole genome shotgun (WGS) entry which is preliminary data.</text>
</comment>
<keyword evidence="2" id="KW-1185">Reference proteome</keyword>
<evidence type="ECO:0000313" key="1">
    <source>
        <dbReference type="EMBL" id="KAJ1136250.1"/>
    </source>
</evidence>
<evidence type="ECO:0000313" key="2">
    <source>
        <dbReference type="Proteomes" id="UP001066276"/>
    </source>
</evidence>
<sequence>MEDVKEVEQKELTVQEDNVCEIFCDVCEITCGVIPEQEWKEAVKEDVELSGVCEALENGRFGALGGGSAGSLTGGAYEKDLTDTSGSSLSLLLYPSTALAFITEYRDG</sequence>
<dbReference type="EMBL" id="JANPWB010000010">
    <property type="protein sequence ID" value="KAJ1136250.1"/>
    <property type="molecule type" value="Genomic_DNA"/>
</dbReference>
<organism evidence="1 2">
    <name type="scientific">Pleurodeles waltl</name>
    <name type="common">Iberian ribbed newt</name>
    <dbReference type="NCBI Taxonomy" id="8319"/>
    <lineage>
        <taxon>Eukaryota</taxon>
        <taxon>Metazoa</taxon>
        <taxon>Chordata</taxon>
        <taxon>Craniata</taxon>
        <taxon>Vertebrata</taxon>
        <taxon>Euteleostomi</taxon>
        <taxon>Amphibia</taxon>
        <taxon>Batrachia</taxon>
        <taxon>Caudata</taxon>
        <taxon>Salamandroidea</taxon>
        <taxon>Salamandridae</taxon>
        <taxon>Pleurodelinae</taxon>
        <taxon>Pleurodeles</taxon>
    </lineage>
</organism>
<proteinExistence type="predicted"/>
<accession>A0AAV7QDL0</accession>